<dbReference type="AlphaFoldDB" id="A0A2R7Y5R6"/>
<dbReference type="InterPro" id="IPR033932">
    <property type="entry name" value="YtcJ-like"/>
</dbReference>
<dbReference type="SUPFAM" id="SSF51338">
    <property type="entry name" value="Composite domain of metallo-dependent hydrolases"/>
    <property type="match status" value="1"/>
</dbReference>
<reference evidence="2" key="1">
    <citation type="submission" date="2017-04" db="EMBL/GenBank/DDBJ databases">
        <authorList>
            <person name="Afonso C.L."/>
            <person name="Miller P.J."/>
            <person name="Scott M.A."/>
            <person name="Spackman E."/>
            <person name="Goraichik I."/>
            <person name="Dimitrov K.M."/>
            <person name="Suarez D.L."/>
            <person name="Swayne D.E."/>
        </authorList>
    </citation>
    <scope>NUCLEOTIDE SEQUENCE</scope>
    <source>
        <strain evidence="2">NZ3</strain>
    </source>
</reference>
<dbReference type="InterPro" id="IPR018228">
    <property type="entry name" value="DNase_TatD-rel_CS"/>
</dbReference>
<dbReference type="GO" id="GO:0016810">
    <property type="term" value="F:hydrolase activity, acting on carbon-nitrogen (but not peptide) bonds"/>
    <property type="evidence" value="ECO:0007669"/>
    <property type="project" value="InterPro"/>
</dbReference>
<dbReference type="InterPro" id="IPR011059">
    <property type="entry name" value="Metal-dep_hydrolase_composite"/>
</dbReference>
<evidence type="ECO:0000259" key="1">
    <source>
        <dbReference type="Pfam" id="PF07969"/>
    </source>
</evidence>
<dbReference type="PANTHER" id="PTHR22642:SF2">
    <property type="entry name" value="PROTEIN LONG AFTER FAR-RED 3"/>
    <property type="match status" value="1"/>
</dbReference>
<proteinExistence type="predicted"/>
<dbReference type="EMBL" id="NBVN01000003">
    <property type="protein sequence ID" value="PUA32875.1"/>
    <property type="molecule type" value="Genomic_DNA"/>
</dbReference>
<dbReference type="PROSITE" id="PS01137">
    <property type="entry name" value="TATD_1"/>
    <property type="match status" value="1"/>
</dbReference>
<dbReference type="Gene3D" id="2.30.40.10">
    <property type="entry name" value="Urease, subunit C, domain 1"/>
    <property type="match status" value="1"/>
</dbReference>
<organism evidence="2 3">
    <name type="scientific">Zestosphaera tikiterensis</name>
    <dbReference type="NCBI Taxonomy" id="1973259"/>
    <lineage>
        <taxon>Archaea</taxon>
        <taxon>Thermoproteota</taxon>
        <taxon>Thermoprotei</taxon>
        <taxon>Desulfurococcales</taxon>
        <taxon>Desulfurococcaceae</taxon>
        <taxon>Zestosphaera</taxon>
    </lineage>
</organism>
<gene>
    <name evidence="2" type="ORF">B7O98_05430</name>
</gene>
<evidence type="ECO:0000313" key="3">
    <source>
        <dbReference type="Proteomes" id="UP000244093"/>
    </source>
</evidence>
<dbReference type="Gene3D" id="3.20.20.140">
    <property type="entry name" value="Metal-dependent hydrolases"/>
    <property type="match status" value="1"/>
</dbReference>
<keyword evidence="2" id="KW-0378">Hydrolase</keyword>
<comment type="caution">
    <text evidence="2">The sequence shown here is derived from an EMBL/GenBank/DDBJ whole genome shotgun (WGS) entry which is preliminary data.</text>
</comment>
<dbReference type="InterPro" id="IPR032466">
    <property type="entry name" value="Metal_Hydrolase"/>
</dbReference>
<name>A0A2R7Y5R6_9CREN</name>
<evidence type="ECO:0000313" key="2">
    <source>
        <dbReference type="EMBL" id="PUA32875.1"/>
    </source>
</evidence>
<protein>
    <submittedName>
        <fullName evidence="2">Amidohydrolase</fullName>
    </submittedName>
</protein>
<dbReference type="PANTHER" id="PTHR22642">
    <property type="entry name" value="IMIDAZOLONEPROPIONASE"/>
    <property type="match status" value="1"/>
</dbReference>
<accession>A0A2R7Y5R6</accession>
<sequence length="537" mass="59860">MNGFALINGTIYTAFKPVSKVDALVVFRDRVLYTGSENVALNISRTLNMDVVDLKGRVVIPGFIDAHMHLDGLGSYLTTLDLRGVRSVEELKLRLRRYAESAKTTWILGRGWDQELFKEKRFPTRWDLDEVVNDKPVVLTRVCGHAAVLNTKAMVLTGLINSNSPDVLKDPSGSPSGVVVERALDVVREKIKESLTYDDFKKLLTKAMIYAASNGVTTVGFVSADLNSFKTLQKLEVETGRLPVRVRVYLNPEEAGFNVVKALEALGIVRGFGTEYVRLNGIKIFVDGSLGARTAWLSQPYADADTVGVPILNEDSLLKLVNQIHDLGLQIAIHGIGDKAVETILNVYERLEGVQFLRHRIEHASVLRPDILDKLVKVDSVVVVQPHFIITDWWVVNRLGDVRAQYVYAFKTLLKSGVKIAFSTDSPVEPLNPWDTIYAAVTRGKYENIPLYELTKHECLSVEEALYSYTEGSAYALFEEKSLGSLEQGMLADFIVVDKDPLKVGEKELKEIKVLETYTSGLKTYDYAKQNVEGLST</sequence>
<reference evidence="2" key="2">
    <citation type="journal article" date="2018" name="Syst. Appl. Microbiol.">
        <title>A new symbiotic nanoarchaeote (Candidatus Nanoclepta minutus) and its host (Zestosphaera tikiterensis gen. nov., sp. nov.) from a New Zealand hot spring.</title>
        <authorList>
            <person name="St John E."/>
            <person name="Liu Y."/>
            <person name="Podar M."/>
            <person name="Stott M.B."/>
            <person name="Meneghin J."/>
            <person name="Chen Z."/>
            <person name="Lagutin K."/>
            <person name="Mitchell K."/>
            <person name="Reysenbach A.L."/>
        </authorList>
    </citation>
    <scope>NUCLEOTIDE SEQUENCE [LARGE SCALE GENOMIC DNA]</scope>
    <source>
        <strain evidence="2">NZ3</strain>
    </source>
</reference>
<dbReference type="Gene3D" id="3.10.310.70">
    <property type="match status" value="1"/>
</dbReference>
<dbReference type="SUPFAM" id="SSF51556">
    <property type="entry name" value="Metallo-dependent hydrolases"/>
    <property type="match status" value="1"/>
</dbReference>
<dbReference type="Pfam" id="PF07969">
    <property type="entry name" value="Amidohydro_3"/>
    <property type="match status" value="1"/>
</dbReference>
<dbReference type="CDD" id="cd01300">
    <property type="entry name" value="YtcJ_like"/>
    <property type="match status" value="1"/>
</dbReference>
<feature type="domain" description="Amidohydrolase 3" evidence="1">
    <location>
        <begin position="50"/>
        <end position="521"/>
    </location>
</feature>
<dbReference type="InterPro" id="IPR013108">
    <property type="entry name" value="Amidohydro_3"/>
</dbReference>
<dbReference type="Proteomes" id="UP000244093">
    <property type="component" value="Unassembled WGS sequence"/>
</dbReference>